<comment type="similarity">
    <text evidence="4">Belongs to the class-IV pyridoxal-phosphate-dependent aminotransferase family.</text>
</comment>
<protein>
    <recommendedName>
        <fullName evidence="5">branched-chain-amino-acid transaminase</fullName>
        <ecNumber evidence="5">2.6.1.42</ecNumber>
    </recommendedName>
</protein>
<evidence type="ECO:0000256" key="7">
    <source>
        <dbReference type="ARBA" id="ARBA00048798"/>
    </source>
</evidence>
<dbReference type="AlphaFoldDB" id="A0A345UK15"/>
<dbReference type="KEGG" id="cprv:CYPRO_1566"/>
<comment type="pathway">
    <text evidence="2">Amino-acid biosynthesis; L-valine biosynthesis; L-valine from pyruvate: step 4/4.</text>
</comment>
<gene>
    <name evidence="9" type="ORF">CYPRO_1566</name>
</gene>
<dbReference type="InterPro" id="IPR036038">
    <property type="entry name" value="Aminotransferase-like"/>
</dbReference>
<accession>A0A345UK15</accession>
<dbReference type="InterPro" id="IPR050571">
    <property type="entry name" value="Class-IV_PLP-Dep_Aminotrnsfr"/>
</dbReference>
<dbReference type="GO" id="GO:0052655">
    <property type="term" value="F:L-valine-2-oxoglutarate transaminase activity"/>
    <property type="evidence" value="ECO:0007669"/>
    <property type="project" value="RHEA"/>
</dbReference>
<evidence type="ECO:0000256" key="6">
    <source>
        <dbReference type="ARBA" id="ARBA00048212"/>
    </source>
</evidence>
<dbReference type="InterPro" id="IPR001544">
    <property type="entry name" value="Aminotrans_IV"/>
</dbReference>
<dbReference type="GO" id="GO:0046394">
    <property type="term" value="P:carboxylic acid biosynthetic process"/>
    <property type="evidence" value="ECO:0007669"/>
    <property type="project" value="UniProtKB-ARBA"/>
</dbReference>
<evidence type="ECO:0000313" key="9">
    <source>
        <dbReference type="EMBL" id="AXJ00817.1"/>
    </source>
</evidence>
<keyword evidence="10" id="KW-1185">Reference proteome</keyword>
<keyword evidence="9" id="KW-0032">Aminotransferase</keyword>
<dbReference type="PANTHER" id="PTHR42743">
    <property type="entry name" value="AMINO-ACID AMINOTRANSFERASE"/>
    <property type="match status" value="1"/>
</dbReference>
<comment type="catalytic activity">
    <reaction evidence="6">
        <text>L-valine + 2-oxoglutarate = 3-methyl-2-oxobutanoate + L-glutamate</text>
        <dbReference type="Rhea" id="RHEA:24813"/>
        <dbReference type="ChEBI" id="CHEBI:11851"/>
        <dbReference type="ChEBI" id="CHEBI:16810"/>
        <dbReference type="ChEBI" id="CHEBI:29985"/>
        <dbReference type="ChEBI" id="CHEBI:57762"/>
        <dbReference type="EC" id="2.6.1.42"/>
    </reaction>
</comment>
<reference evidence="9 10" key="1">
    <citation type="submission" date="2018-03" db="EMBL/GenBank/DDBJ databases">
        <title>Phenotypic and genomic properties of Cyclonatronum proteinivorum gen. nov., sp. nov., a haloalkaliphilic bacteroidete from soda lakes possessing Na+-translocating rhodopsin.</title>
        <authorList>
            <person name="Toshchakov S.V."/>
            <person name="Korzhenkov A."/>
            <person name="Samarov N.I."/>
            <person name="Kublanov I.V."/>
            <person name="Muntyan M.S."/>
            <person name="Sorokin D.Y."/>
        </authorList>
    </citation>
    <scope>NUCLEOTIDE SEQUENCE [LARGE SCALE GENOMIC DNA]</scope>
    <source>
        <strain evidence="9 10">Omega</strain>
    </source>
</reference>
<evidence type="ECO:0000313" key="10">
    <source>
        <dbReference type="Proteomes" id="UP000254808"/>
    </source>
</evidence>
<dbReference type="EMBL" id="CP027806">
    <property type="protein sequence ID" value="AXJ00817.1"/>
    <property type="molecule type" value="Genomic_DNA"/>
</dbReference>
<name>A0A345UK15_9BACT</name>
<dbReference type="InterPro" id="IPR043131">
    <property type="entry name" value="BCAT-like_N"/>
</dbReference>
<dbReference type="Gene3D" id="3.20.10.10">
    <property type="entry name" value="D-amino Acid Aminotransferase, subunit A, domain 2"/>
    <property type="match status" value="1"/>
</dbReference>
<dbReference type="SUPFAM" id="SSF56752">
    <property type="entry name" value="D-aminoacid aminotransferase-like PLP-dependent enzymes"/>
    <property type="match status" value="1"/>
</dbReference>
<keyword evidence="9" id="KW-0808">Transferase</keyword>
<dbReference type="Pfam" id="PF01063">
    <property type="entry name" value="Aminotran_4"/>
    <property type="match status" value="1"/>
</dbReference>
<dbReference type="RefSeq" id="WP_114984075.1">
    <property type="nucleotide sequence ID" value="NZ_CP027806.1"/>
</dbReference>
<evidence type="ECO:0000256" key="4">
    <source>
        <dbReference type="ARBA" id="ARBA00009320"/>
    </source>
</evidence>
<dbReference type="Proteomes" id="UP000254808">
    <property type="component" value="Chromosome"/>
</dbReference>
<organism evidence="9 10">
    <name type="scientific">Cyclonatronum proteinivorum</name>
    <dbReference type="NCBI Taxonomy" id="1457365"/>
    <lineage>
        <taxon>Bacteria</taxon>
        <taxon>Pseudomonadati</taxon>
        <taxon>Balneolota</taxon>
        <taxon>Balneolia</taxon>
        <taxon>Balneolales</taxon>
        <taxon>Cyclonatronaceae</taxon>
        <taxon>Cyclonatronum</taxon>
    </lineage>
</organism>
<dbReference type="PANTHER" id="PTHR42743:SF11">
    <property type="entry name" value="AMINODEOXYCHORISMATE LYASE"/>
    <property type="match status" value="1"/>
</dbReference>
<sequence length="293" mass="31824">MAQPAVFNRKLVSREEAVLPADARALALGEACFETLRVYPGGKVLGFRQHLDRLMRGLTQLGFDPQYHAQAFHPDTAAAELLQLIDQCGLSETGARVRIQAGRADCSGIRADAPPVFFCMMMAAAFEPQSRAVALHAGDFRRIPPDAWDASVKWSFYQPAVQALRTAHNAGFDDTLFWDAAGNLACGALSNIFLISGSAVSTPSLESGALHGITRGLICEALADAGIPVQERHHSPADVQSAEALFLTSSLREIAPVARLGKRKKAVNHPMLQRVCTVFETYRNQNLNPLHKL</sequence>
<evidence type="ECO:0000256" key="2">
    <source>
        <dbReference type="ARBA" id="ARBA00004931"/>
    </source>
</evidence>
<dbReference type="OrthoDB" id="9805628at2"/>
<dbReference type="CDD" id="cd00449">
    <property type="entry name" value="PLPDE_IV"/>
    <property type="match status" value="1"/>
</dbReference>
<dbReference type="GO" id="GO:0052654">
    <property type="term" value="F:L-leucine-2-oxoglutarate transaminase activity"/>
    <property type="evidence" value="ECO:0007669"/>
    <property type="project" value="RHEA"/>
</dbReference>
<comment type="catalytic activity">
    <reaction evidence="7">
        <text>L-isoleucine + 2-oxoglutarate = (S)-3-methyl-2-oxopentanoate + L-glutamate</text>
        <dbReference type="Rhea" id="RHEA:24801"/>
        <dbReference type="ChEBI" id="CHEBI:16810"/>
        <dbReference type="ChEBI" id="CHEBI:29985"/>
        <dbReference type="ChEBI" id="CHEBI:35146"/>
        <dbReference type="ChEBI" id="CHEBI:58045"/>
        <dbReference type="EC" id="2.6.1.42"/>
    </reaction>
</comment>
<dbReference type="GO" id="GO:0052656">
    <property type="term" value="F:L-isoleucine-2-oxoglutarate transaminase activity"/>
    <property type="evidence" value="ECO:0007669"/>
    <property type="project" value="RHEA"/>
</dbReference>
<evidence type="ECO:0000256" key="1">
    <source>
        <dbReference type="ARBA" id="ARBA00004824"/>
    </source>
</evidence>
<proteinExistence type="inferred from homology"/>
<dbReference type="Gene3D" id="3.30.470.10">
    <property type="match status" value="1"/>
</dbReference>
<dbReference type="EC" id="2.6.1.42" evidence="5"/>
<evidence type="ECO:0000256" key="5">
    <source>
        <dbReference type="ARBA" id="ARBA00013053"/>
    </source>
</evidence>
<evidence type="ECO:0000256" key="8">
    <source>
        <dbReference type="ARBA" id="ARBA00049229"/>
    </source>
</evidence>
<comment type="pathway">
    <text evidence="1">Amino-acid biosynthesis; L-isoleucine biosynthesis; L-isoleucine from 2-oxobutanoate: step 4/4.</text>
</comment>
<comment type="catalytic activity">
    <reaction evidence="8">
        <text>L-leucine + 2-oxoglutarate = 4-methyl-2-oxopentanoate + L-glutamate</text>
        <dbReference type="Rhea" id="RHEA:18321"/>
        <dbReference type="ChEBI" id="CHEBI:16810"/>
        <dbReference type="ChEBI" id="CHEBI:17865"/>
        <dbReference type="ChEBI" id="CHEBI:29985"/>
        <dbReference type="ChEBI" id="CHEBI:57427"/>
        <dbReference type="EC" id="2.6.1.42"/>
    </reaction>
</comment>
<evidence type="ECO:0000256" key="3">
    <source>
        <dbReference type="ARBA" id="ARBA00005072"/>
    </source>
</evidence>
<comment type="pathway">
    <text evidence="3">Amino-acid biosynthesis; L-leucine biosynthesis; L-leucine from 3-methyl-2-oxobutanoate: step 4/4.</text>
</comment>
<dbReference type="InterPro" id="IPR043132">
    <property type="entry name" value="BCAT-like_C"/>
</dbReference>